<dbReference type="Pfam" id="PF00107">
    <property type="entry name" value="ADH_zinc_N"/>
    <property type="match status" value="1"/>
</dbReference>
<evidence type="ECO:0000256" key="4">
    <source>
        <dbReference type="RuleBase" id="RU361277"/>
    </source>
</evidence>
<dbReference type="InterPro" id="IPR013154">
    <property type="entry name" value="ADH-like_N"/>
</dbReference>
<keyword evidence="2 4" id="KW-0862">Zinc</keyword>
<comment type="similarity">
    <text evidence="4">Belongs to the zinc-containing alcohol dehydrogenase family.</text>
</comment>
<dbReference type="SUPFAM" id="SSF51735">
    <property type="entry name" value="NAD(P)-binding Rossmann-fold domains"/>
    <property type="match status" value="1"/>
</dbReference>
<dbReference type="Gene3D" id="3.90.180.10">
    <property type="entry name" value="Medium-chain alcohol dehydrogenases, catalytic domain"/>
    <property type="match status" value="1"/>
</dbReference>
<dbReference type="SUPFAM" id="SSF50129">
    <property type="entry name" value="GroES-like"/>
    <property type="match status" value="1"/>
</dbReference>
<reference evidence="6 7" key="1">
    <citation type="submission" date="2020-08" db="EMBL/GenBank/DDBJ databases">
        <authorList>
            <person name="Liu C."/>
            <person name="Sun Q."/>
        </authorList>
    </citation>
    <scope>NUCLEOTIDE SEQUENCE [LARGE SCALE GENOMIC DNA]</scope>
    <source>
        <strain evidence="6 7">NSJ-29</strain>
    </source>
</reference>
<dbReference type="InterPro" id="IPR050129">
    <property type="entry name" value="Zn_alcohol_dh"/>
</dbReference>
<organism evidence="6 7">
    <name type="scientific">Wansuia hejianensis</name>
    <dbReference type="NCBI Taxonomy" id="2763667"/>
    <lineage>
        <taxon>Bacteria</taxon>
        <taxon>Bacillati</taxon>
        <taxon>Bacillota</taxon>
        <taxon>Clostridia</taxon>
        <taxon>Lachnospirales</taxon>
        <taxon>Lachnospiraceae</taxon>
        <taxon>Wansuia</taxon>
    </lineage>
</organism>
<dbReference type="PANTHER" id="PTHR43401">
    <property type="entry name" value="L-THREONINE 3-DEHYDROGENASE"/>
    <property type="match status" value="1"/>
</dbReference>
<dbReference type="GO" id="GO:0016491">
    <property type="term" value="F:oxidoreductase activity"/>
    <property type="evidence" value="ECO:0007669"/>
    <property type="project" value="UniProtKB-KW"/>
</dbReference>
<evidence type="ECO:0000313" key="6">
    <source>
        <dbReference type="EMBL" id="QNM07666.1"/>
    </source>
</evidence>
<dbReference type="Proteomes" id="UP000515860">
    <property type="component" value="Chromosome"/>
</dbReference>
<dbReference type="InterPro" id="IPR020843">
    <property type="entry name" value="ER"/>
</dbReference>
<dbReference type="PROSITE" id="PS00059">
    <property type="entry name" value="ADH_ZINC"/>
    <property type="match status" value="1"/>
</dbReference>
<dbReference type="AlphaFoldDB" id="A0A7G9GA34"/>
<feature type="domain" description="Enoyl reductase (ER)" evidence="5">
    <location>
        <begin position="9"/>
        <end position="339"/>
    </location>
</feature>
<keyword evidence="3" id="KW-0560">Oxidoreductase</keyword>
<evidence type="ECO:0000256" key="1">
    <source>
        <dbReference type="ARBA" id="ARBA00022723"/>
    </source>
</evidence>
<evidence type="ECO:0000256" key="3">
    <source>
        <dbReference type="ARBA" id="ARBA00023002"/>
    </source>
</evidence>
<sequence length="343" mass="36891">MLAAKLPKLETVEVVEEPIPEPGKGEVLIRMKASALCRSDLHRYHGTQIFDEDESACYITPGHEPCGIVEKLGEGVTRVKEGDRVAIYLGLGCGTCPDCLKGDVMVCRDFRCIGFAVNGAHADYMTIPEENCLLMPDEMDFITGALATDVGGTLYTACKKLELNGTKTVAIFGCGPMGSGGILMAKGFGARVIAVDTDEKRLALASEIGADYVLNPAKGDAVAQIRSITNGLGADASIVTAGNNAALNSALDCVKAKGIVGQIAECNSATIDPSNQFLRKMIDLKGCWYFNRSDWEELAEFIVNKPIELKKICSNTYPISEAETAFRLFDSGKVQKVVFVWDD</sequence>
<evidence type="ECO:0000259" key="5">
    <source>
        <dbReference type="SMART" id="SM00829"/>
    </source>
</evidence>
<dbReference type="InterPro" id="IPR002328">
    <property type="entry name" value="ADH_Zn_CS"/>
</dbReference>
<keyword evidence="1 4" id="KW-0479">Metal-binding</keyword>
<dbReference type="RefSeq" id="WP_118645287.1">
    <property type="nucleotide sequence ID" value="NZ_CP060635.1"/>
</dbReference>
<dbReference type="Gene3D" id="3.40.50.720">
    <property type="entry name" value="NAD(P)-binding Rossmann-like Domain"/>
    <property type="match status" value="1"/>
</dbReference>
<evidence type="ECO:0000313" key="7">
    <source>
        <dbReference type="Proteomes" id="UP000515860"/>
    </source>
</evidence>
<comment type="cofactor">
    <cofactor evidence="4">
        <name>Zn(2+)</name>
        <dbReference type="ChEBI" id="CHEBI:29105"/>
    </cofactor>
</comment>
<name>A0A7G9GA34_9FIRM</name>
<evidence type="ECO:0000256" key="2">
    <source>
        <dbReference type="ARBA" id="ARBA00022833"/>
    </source>
</evidence>
<dbReference type="PANTHER" id="PTHR43401:SF4">
    <property type="entry name" value="D-ARABINOSE 1-DEHYDROGENASE (NADP(+))"/>
    <property type="match status" value="1"/>
</dbReference>
<dbReference type="KEGG" id="whj:H9Q79_12145"/>
<dbReference type="InterPro" id="IPR011032">
    <property type="entry name" value="GroES-like_sf"/>
</dbReference>
<dbReference type="Pfam" id="PF08240">
    <property type="entry name" value="ADH_N"/>
    <property type="match status" value="1"/>
</dbReference>
<proteinExistence type="inferred from homology"/>
<accession>A0A7G9GA34</accession>
<protein>
    <submittedName>
        <fullName evidence="6">Alcohol dehydrogenase catalytic domain-containing protein</fullName>
    </submittedName>
</protein>
<dbReference type="InterPro" id="IPR013149">
    <property type="entry name" value="ADH-like_C"/>
</dbReference>
<keyword evidence="7" id="KW-1185">Reference proteome</keyword>
<dbReference type="EMBL" id="CP060635">
    <property type="protein sequence ID" value="QNM07666.1"/>
    <property type="molecule type" value="Genomic_DNA"/>
</dbReference>
<gene>
    <name evidence="6" type="ORF">H9Q79_12145</name>
</gene>
<dbReference type="SMART" id="SM00829">
    <property type="entry name" value="PKS_ER"/>
    <property type="match status" value="1"/>
</dbReference>
<dbReference type="InterPro" id="IPR036291">
    <property type="entry name" value="NAD(P)-bd_dom_sf"/>
</dbReference>
<dbReference type="GO" id="GO:0008270">
    <property type="term" value="F:zinc ion binding"/>
    <property type="evidence" value="ECO:0007669"/>
    <property type="project" value="InterPro"/>
</dbReference>